<feature type="region of interest" description="Disordered" evidence="1">
    <location>
        <begin position="93"/>
        <end position="131"/>
    </location>
</feature>
<dbReference type="Pfam" id="PF09676">
    <property type="entry name" value="TraV"/>
    <property type="match status" value="1"/>
</dbReference>
<dbReference type="PROSITE" id="PS51257">
    <property type="entry name" value="PROKAR_LIPOPROTEIN"/>
    <property type="match status" value="1"/>
</dbReference>
<gene>
    <name evidence="3" type="ORF">G3446_00230</name>
</gene>
<keyword evidence="4" id="KW-1185">Reference proteome</keyword>
<protein>
    <submittedName>
        <fullName evidence="3">TraV family lipoprotein</fullName>
    </submittedName>
</protein>
<dbReference type="Proteomes" id="UP000483379">
    <property type="component" value="Unassembled WGS sequence"/>
</dbReference>
<dbReference type="InterPro" id="IPR014118">
    <property type="entry name" value="T4SS_TraV"/>
</dbReference>
<evidence type="ECO:0000313" key="3">
    <source>
        <dbReference type="EMBL" id="NEV60335.1"/>
    </source>
</evidence>
<feature type="signal peptide" evidence="2">
    <location>
        <begin position="1"/>
        <end position="20"/>
    </location>
</feature>
<keyword evidence="2" id="KW-0732">Signal</keyword>
<evidence type="ECO:0000256" key="2">
    <source>
        <dbReference type="SAM" id="SignalP"/>
    </source>
</evidence>
<dbReference type="RefSeq" id="WP_164450379.1">
    <property type="nucleotide sequence ID" value="NZ_JAAIJQ010000001.1"/>
</dbReference>
<sequence>MSRSSAPSLSLLITALLATGATSGCGSLALGKGTFSCAGHPSHPMCLPTSKVYALTESSAPLQAVDEAPEPDAHIGFRAETETVAEAEPTALELFTGAATPEPRPRFKRKTSAPEPDLQPPPRLPDGLEPFPGIADEDLLLPRSTDPLPLRLPAQVMRLWLAPWEDDRGDLHASGYVFTEIAPRTWTLAEGPSRFSNAVLRPLQVAERRAQPGEQATRRSAPSAGLTDRIPNATPTPRSQP</sequence>
<dbReference type="AlphaFoldDB" id="A0A6M0JVX4"/>
<feature type="chain" id="PRO_5026668024" evidence="2">
    <location>
        <begin position="21"/>
        <end position="241"/>
    </location>
</feature>
<organism evidence="3 4">
    <name type="scientific">Thiorhodococcus minor</name>
    <dbReference type="NCBI Taxonomy" id="57489"/>
    <lineage>
        <taxon>Bacteria</taxon>
        <taxon>Pseudomonadati</taxon>
        <taxon>Pseudomonadota</taxon>
        <taxon>Gammaproteobacteria</taxon>
        <taxon>Chromatiales</taxon>
        <taxon>Chromatiaceae</taxon>
        <taxon>Thiorhodococcus</taxon>
    </lineage>
</organism>
<name>A0A6M0JVX4_9GAMM</name>
<comment type="caution">
    <text evidence="3">The sequence shown here is derived from an EMBL/GenBank/DDBJ whole genome shotgun (WGS) entry which is preliminary data.</text>
</comment>
<evidence type="ECO:0000313" key="4">
    <source>
        <dbReference type="Proteomes" id="UP000483379"/>
    </source>
</evidence>
<feature type="region of interest" description="Disordered" evidence="1">
    <location>
        <begin position="206"/>
        <end position="241"/>
    </location>
</feature>
<proteinExistence type="predicted"/>
<accession>A0A6M0JVX4</accession>
<keyword evidence="3" id="KW-0449">Lipoprotein</keyword>
<reference evidence="3 4" key="1">
    <citation type="submission" date="2020-02" db="EMBL/GenBank/DDBJ databases">
        <title>Genome sequences of Thiorhodococcus mannitoliphagus and Thiorhodococcus minor, purple sulfur photosynthetic bacteria in the gammaproteobacterial family, Chromatiaceae.</title>
        <authorList>
            <person name="Aviles F.A."/>
            <person name="Meyer T.E."/>
            <person name="Kyndt J.A."/>
        </authorList>
    </citation>
    <scope>NUCLEOTIDE SEQUENCE [LARGE SCALE GENOMIC DNA]</scope>
    <source>
        <strain evidence="3 4">DSM 11518</strain>
    </source>
</reference>
<dbReference type="EMBL" id="JAAIJQ010000001">
    <property type="protein sequence ID" value="NEV60335.1"/>
    <property type="molecule type" value="Genomic_DNA"/>
</dbReference>
<evidence type="ECO:0000256" key="1">
    <source>
        <dbReference type="SAM" id="MobiDB-lite"/>
    </source>
</evidence>